<dbReference type="EMBL" id="JAAOYM010000001">
    <property type="protein sequence ID" value="NIJ10978.1"/>
    <property type="molecule type" value="Genomic_DNA"/>
</dbReference>
<comment type="caution">
    <text evidence="2">The sequence shown here is derived from an EMBL/GenBank/DDBJ whole genome shotgun (WGS) entry which is preliminary data.</text>
</comment>
<dbReference type="Proteomes" id="UP000545493">
    <property type="component" value="Unassembled WGS sequence"/>
</dbReference>
<proteinExistence type="predicted"/>
<dbReference type="AlphaFoldDB" id="A0A7X5UNQ6"/>
<evidence type="ECO:0000313" key="3">
    <source>
        <dbReference type="Proteomes" id="UP000545493"/>
    </source>
</evidence>
<feature type="compositionally biased region" description="Basic and acidic residues" evidence="1">
    <location>
        <begin position="96"/>
        <end position="107"/>
    </location>
</feature>
<evidence type="ECO:0000313" key="2">
    <source>
        <dbReference type="EMBL" id="NIJ10978.1"/>
    </source>
</evidence>
<keyword evidence="3" id="KW-1185">Reference proteome</keyword>
<gene>
    <name evidence="2" type="ORF">FHU38_001322</name>
</gene>
<dbReference type="RefSeq" id="WP_390623235.1">
    <property type="nucleotide sequence ID" value="NZ_JAAOYM010000001.1"/>
</dbReference>
<protein>
    <submittedName>
        <fullName evidence="2">Uncharacterized protein</fullName>
    </submittedName>
</protein>
<name>A0A7X5UNQ6_9PSEU</name>
<organism evidence="2 3">
    <name type="scientific">Saccharomonospora amisosensis</name>
    <dbReference type="NCBI Taxonomy" id="1128677"/>
    <lineage>
        <taxon>Bacteria</taxon>
        <taxon>Bacillati</taxon>
        <taxon>Actinomycetota</taxon>
        <taxon>Actinomycetes</taxon>
        <taxon>Pseudonocardiales</taxon>
        <taxon>Pseudonocardiaceae</taxon>
        <taxon>Saccharomonospora</taxon>
    </lineage>
</organism>
<evidence type="ECO:0000256" key="1">
    <source>
        <dbReference type="SAM" id="MobiDB-lite"/>
    </source>
</evidence>
<feature type="compositionally biased region" description="Polar residues" evidence="1">
    <location>
        <begin position="123"/>
        <end position="136"/>
    </location>
</feature>
<accession>A0A7X5UNQ6</accession>
<sequence length="182" mass="18820">MVQTITAMYAQDKDDWTVTVTGLDRKLSGKAPGIIAARDRADQLVEKLVPEGTRPTVVHLLNGSALEFTSAYIAARLARTEPSDEATAPATATDTANDKVKAKDDARPVAGHGATPAPKQAERSQPQGAATRTSSGRAVPRKELSKTPSPAGRPDTGTAQARYPSAAGARNGAPASSATFTG</sequence>
<feature type="region of interest" description="Disordered" evidence="1">
    <location>
        <begin position="80"/>
        <end position="182"/>
    </location>
</feature>
<reference evidence="2 3" key="1">
    <citation type="submission" date="2020-03" db="EMBL/GenBank/DDBJ databases">
        <title>Sequencing the genomes of 1000 actinobacteria strains.</title>
        <authorList>
            <person name="Klenk H.-P."/>
        </authorList>
    </citation>
    <scope>NUCLEOTIDE SEQUENCE [LARGE SCALE GENOMIC DNA]</scope>
    <source>
        <strain evidence="2 3">DSM 45685</strain>
    </source>
</reference>
<feature type="compositionally biased region" description="Low complexity" evidence="1">
    <location>
        <begin position="85"/>
        <end position="95"/>
    </location>
</feature>